<name>A0ABN9QAH8_9DINO</name>
<keyword evidence="3" id="KW-1185">Reference proteome</keyword>
<feature type="non-terminal residue" evidence="2">
    <location>
        <position position="1"/>
    </location>
</feature>
<proteinExistence type="predicted"/>
<feature type="compositionally biased region" description="Basic residues" evidence="1">
    <location>
        <begin position="1"/>
        <end position="15"/>
    </location>
</feature>
<reference evidence="2" key="1">
    <citation type="submission" date="2023-10" db="EMBL/GenBank/DDBJ databases">
        <authorList>
            <person name="Chen Y."/>
            <person name="Shah S."/>
            <person name="Dougan E. K."/>
            <person name="Thang M."/>
            <person name="Chan C."/>
        </authorList>
    </citation>
    <scope>NUCLEOTIDE SEQUENCE [LARGE SCALE GENOMIC DNA]</scope>
</reference>
<comment type="caution">
    <text evidence="2">The sequence shown here is derived from an EMBL/GenBank/DDBJ whole genome shotgun (WGS) entry which is preliminary data.</text>
</comment>
<feature type="region of interest" description="Disordered" evidence="1">
    <location>
        <begin position="1"/>
        <end position="75"/>
    </location>
</feature>
<evidence type="ECO:0000256" key="1">
    <source>
        <dbReference type="SAM" id="MobiDB-lite"/>
    </source>
</evidence>
<organism evidence="2 3">
    <name type="scientific">Prorocentrum cordatum</name>
    <dbReference type="NCBI Taxonomy" id="2364126"/>
    <lineage>
        <taxon>Eukaryota</taxon>
        <taxon>Sar</taxon>
        <taxon>Alveolata</taxon>
        <taxon>Dinophyceae</taxon>
        <taxon>Prorocentrales</taxon>
        <taxon>Prorocentraceae</taxon>
        <taxon>Prorocentrum</taxon>
    </lineage>
</organism>
<sequence>RRRRRSKRGRHGSPRRRSDYGEGLARPDSAAPPPWGTRSPAPSRPPSGTVATPTARTGGVRLRRHNDPPGHRDDRVCPRYGVAHRLVPAALGPVPGAPAALPRLLRGAPQRAVDALPAQRFHHLHRVRLLVLGDGWHIVWYGHHGVFLAHVAATLDRIPEQVLQGRRPRLRAVLAPDRPGEGRGLSGAPRGLARRAPGADPAARPRERPRSRAASVGGGHFRTLRRDVHRALPVVPSHLACEGALLTRAAKGCSRRHAPRLCRRTAVRAVARGRARRECANTERRRTRGGTAPPARGT</sequence>
<feature type="compositionally biased region" description="Basic and acidic residues" evidence="1">
    <location>
        <begin position="65"/>
        <end position="75"/>
    </location>
</feature>
<evidence type="ECO:0000313" key="2">
    <source>
        <dbReference type="EMBL" id="CAK0801565.1"/>
    </source>
</evidence>
<dbReference type="EMBL" id="CAUYUJ010002615">
    <property type="protein sequence ID" value="CAK0801565.1"/>
    <property type="molecule type" value="Genomic_DNA"/>
</dbReference>
<feature type="non-terminal residue" evidence="2">
    <location>
        <position position="298"/>
    </location>
</feature>
<accession>A0ABN9QAH8</accession>
<dbReference type="Proteomes" id="UP001189429">
    <property type="component" value="Unassembled WGS sequence"/>
</dbReference>
<feature type="region of interest" description="Disordered" evidence="1">
    <location>
        <begin position="277"/>
        <end position="298"/>
    </location>
</feature>
<feature type="region of interest" description="Disordered" evidence="1">
    <location>
        <begin position="175"/>
        <end position="221"/>
    </location>
</feature>
<feature type="compositionally biased region" description="Low complexity" evidence="1">
    <location>
        <begin position="186"/>
        <end position="202"/>
    </location>
</feature>
<gene>
    <name evidence="2" type="ORF">PCOR1329_LOCUS9404</name>
</gene>
<protein>
    <submittedName>
        <fullName evidence="2">Uncharacterized protein</fullName>
    </submittedName>
</protein>
<evidence type="ECO:0000313" key="3">
    <source>
        <dbReference type="Proteomes" id="UP001189429"/>
    </source>
</evidence>